<dbReference type="GO" id="GO:0016126">
    <property type="term" value="P:sterol biosynthetic process"/>
    <property type="evidence" value="ECO:0007669"/>
    <property type="project" value="TreeGrafter"/>
</dbReference>
<gene>
    <name evidence="3" type="ORF">B9G39_04180</name>
</gene>
<evidence type="ECO:0000256" key="1">
    <source>
        <dbReference type="ARBA" id="ARBA00022679"/>
    </source>
</evidence>
<dbReference type="Pfam" id="PF08241">
    <property type="entry name" value="Methyltransf_11"/>
    <property type="match status" value="1"/>
</dbReference>
<organism evidence="3 4">
    <name type="scientific">Zooshikella ganghwensis</name>
    <dbReference type="NCBI Taxonomy" id="202772"/>
    <lineage>
        <taxon>Bacteria</taxon>
        <taxon>Pseudomonadati</taxon>
        <taxon>Pseudomonadota</taxon>
        <taxon>Gammaproteobacteria</taxon>
        <taxon>Oceanospirillales</taxon>
        <taxon>Zooshikellaceae</taxon>
        <taxon>Zooshikella</taxon>
    </lineage>
</organism>
<dbReference type="PANTHER" id="PTHR44068">
    <property type="entry name" value="ZGC:194242"/>
    <property type="match status" value="1"/>
</dbReference>
<keyword evidence="4" id="KW-1185">Reference proteome</keyword>
<comment type="caution">
    <text evidence="3">The sequence shown here is derived from an EMBL/GenBank/DDBJ whole genome shotgun (WGS) entry which is preliminary data.</text>
</comment>
<feature type="domain" description="Methyltransferase type 11" evidence="2">
    <location>
        <begin position="118"/>
        <end position="190"/>
    </location>
</feature>
<keyword evidence="3" id="KW-0489">Methyltransferase</keyword>
<dbReference type="Proteomes" id="UP000257039">
    <property type="component" value="Unassembled WGS sequence"/>
</dbReference>
<accession>A0A4P9VJL8</accession>
<evidence type="ECO:0000313" key="4">
    <source>
        <dbReference type="Proteomes" id="UP000257039"/>
    </source>
</evidence>
<dbReference type="InterPro" id="IPR050447">
    <property type="entry name" value="Erg6_SMT_methyltransf"/>
</dbReference>
<dbReference type="GO" id="GO:0032259">
    <property type="term" value="P:methylation"/>
    <property type="evidence" value="ECO:0007669"/>
    <property type="project" value="UniProtKB-KW"/>
</dbReference>
<evidence type="ECO:0000313" key="3">
    <source>
        <dbReference type="EMBL" id="RDH42709.1"/>
    </source>
</evidence>
<dbReference type="AlphaFoldDB" id="A0A4P9VJL8"/>
<reference evidence="3 4" key="1">
    <citation type="submission" date="2017-04" db="EMBL/GenBank/DDBJ databases">
        <title>Draft genome sequence of Zooshikella ganghwensis VG4 isolated from Red Sea sediments.</title>
        <authorList>
            <person name="Rehman Z."/>
            <person name="Alam I."/>
            <person name="Kamau A."/>
            <person name="Bajic V."/>
            <person name="Leiknes T."/>
        </authorList>
    </citation>
    <scope>NUCLEOTIDE SEQUENCE [LARGE SCALE GENOMIC DNA]</scope>
    <source>
        <strain evidence="3 4">VG4</strain>
    </source>
</reference>
<dbReference type="Gene3D" id="3.40.50.150">
    <property type="entry name" value="Vaccinia Virus protein VP39"/>
    <property type="match status" value="1"/>
</dbReference>
<dbReference type="PANTHER" id="PTHR44068:SF1">
    <property type="entry name" value="HYPOTHETICAL LOC100005854"/>
    <property type="match status" value="1"/>
</dbReference>
<keyword evidence="1 3" id="KW-0808">Transferase</keyword>
<dbReference type="SUPFAM" id="SSF53335">
    <property type="entry name" value="S-adenosyl-L-methionine-dependent methyltransferases"/>
    <property type="match status" value="1"/>
</dbReference>
<dbReference type="RefSeq" id="WP_027707966.1">
    <property type="nucleotide sequence ID" value="NZ_NDXW01000001.1"/>
</dbReference>
<dbReference type="InterPro" id="IPR029063">
    <property type="entry name" value="SAM-dependent_MTases_sf"/>
</dbReference>
<protein>
    <submittedName>
        <fullName evidence="3">Class I SAM-dependent methyltransferase</fullName>
    </submittedName>
</protein>
<sequence>MFILGLIIGVVLTWLVMSGMAGFFISVCRGSINEQRVNGEFFTPEQWLLNTSSAPLFTWCNFGYWRNVNNYVQACMNLAGLVADEVQLVPKDHLFDAGFRSPDQLLVWADLYQVDAIKACGLNIWRLQLARERCQAYPQVELLSGNYMQLTQQEDKSIDKIVALDCIYFFSDKQAFFDNASRVLQPKGLIGITDILLTQPFNVPWQAWLFNRFLAICKIPEENIIPEAAYKQKLDKAGFRLISCKDITTDVLGGFCDWVQQQTNTLKASIAMNVRLRLKILEWILRWLIQNNIIQYVIIAAELKAADGEQDEDKVNNIVTEIVTEDDA</sequence>
<proteinExistence type="predicted"/>
<dbReference type="GO" id="GO:0003838">
    <property type="term" value="F:sterol 24-C-methyltransferase activity"/>
    <property type="evidence" value="ECO:0007669"/>
    <property type="project" value="TreeGrafter"/>
</dbReference>
<dbReference type="InterPro" id="IPR013216">
    <property type="entry name" value="Methyltransf_11"/>
</dbReference>
<dbReference type="EMBL" id="NDXW01000001">
    <property type="protein sequence ID" value="RDH42709.1"/>
    <property type="molecule type" value="Genomic_DNA"/>
</dbReference>
<evidence type="ECO:0000259" key="2">
    <source>
        <dbReference type="Pfam" id="PF08241"/>
    </source>
</evidence>
<name>A0A4P9VJL8_9GAMM</name>